<dbReference type="AlphaFoldDB" id="A0A9D4V6I4"/>
<dbReference type="Pfam" id="PF04788">
    <property type="entry name" value="DUF620"/>
    <property type="match status" value="1"/>
</dbReference>
<evidence type="ECO:0000313" key="2">
    <source>
        <dbReference type="Proteomes" id="UP000886520"/>
    </source>
</evidence>
<dbReference type="EMBL" id="JABFUD020000004">
    <property type="protein sequence ID" value="KAI5080464.1"/>
    <property type="molecule type" value="Genomic_DNA"/>
</dbReference>
<accession>A0A9D4V6I4</accession>
<sequence>MKLKKKRSNGANMDVVVGEALGPLMEGPVPEGHIEELYEDTCGVTCWMKGSKRRPPTDPRLLLGVLGCPLAPVPVFCTGPLSNLSITIVPLEASSAQYIVQQYIAATGAMKLQSLMRNCYTSGKVKMMFSQYETATRLFKLPVKSADNGWFTLWHLYPNKWHMELTLEGSMIQSGSDGHLVWRCTPWLGAHALTGPVRPLRRALQGLDPLAAARIFGNAHCVGEKRIGDEDCFVLKLVADPSTLSDRSDGSSQVIRHALFGYFSQRTGWLVYLEDKHLSRVHVSESNENVYWETTIESTLRDYKVVDGITLSHAGHSVVTLLRYGDEATSHTRTRIEETWSIEEVAFNVPGLTPEFFIPPAEVSSPGLTKYLHLHSKPDVALASG</sequence>
<dbReference type="PANTHER" id="PTHR31300:SF2">
    <property type="entry name" value="LIPASE-LIKE PROTEIN"/>
    <property type="match status" value="1"/>
</dbReference>
<name>A0A9D4V6I4_ADICA</name>
<protein>
    <recommendedName>
        <fullName evidence="3">DUF620 domain-containing protein</fullName>
    </recommendedName>
</protein>
<gene>
    <name evidence="1" type="ORF">GOP47_0003647</name>
</gene>
<reference evidence="1" key="1">
    <citation type="submission" date="2021-01" db="EMBL/GenBank/DDBJ databases">
        <title>Adiantum capillus-veneris genome.</title>
        <authorList>
            <person name="Fang Y."/>
            <person name="Liao Q."/>
        </authorList>
    </citation>
    <scope>NUCLEOTIDE SEQUENCE</scope>
    <source>
        <strain evidence="1">H3</strain>
        <tissue evidence="1">Leaf</tissue>
    </source>
</reference>
<dbReference type="OrthoDB" id="1876227at2759"/>
<organism evidence="1 2">
    <name type="scientific">Adiantum capillus-veneris</name>
    <name type="common">Maidenhair fern</name>
    <dbReference type="NCBI Taxonomy" id="13818"/>
    <lineage>
        <taxon>Eukaryota</taxon>
        <taxon>Viridiplantae</taxon>
        <taxon>Streptophyta</taxon>
        <taxon>Embryophyta</taxon>
        <taxon>Tracheophyta</taxon>
        <taxon>Polypodiopsida</taxon>
        <taxon>Polypodiidae</taxon>
        <taxon>Polypodiales</taxon>
        <taxon>Pteridineae</taxon>
        <taxon>Pteridaceae</taxon>
        <taxon>Vittarioideae</taxon>
        <taxon>Adiantum</taxon>
    </lineage>
</organism>
<proteinExistence type="predicted"/>
<dbReference type="InterPro" id="IPR006873">
    <property type="entry name" value="DUF620"/>
</dbReference>
<comment type="caution">
    <text evidence="1">The sequence shown here is derived from an EMBL/GenBank/DDBJ whole genome shotgun (WGS) entry which is preliminary data.</text>
</comment>
<evidence type="ECO:0000313" key="1">
    <source>
        <dbReference type="EMBL" id="KAI5080464.1"/>
    </source>
</evidence>
<evidence type="ECO:0008006" key="3">
    <source>
        <dbReference type="Google" id="ProtNLM"/>
    </source>
</evidence>
<dbReference type="Proteomes" id="UP000886520">
    <property type="component" value="Chromosome 4"/>
</dbReference>
<dbReference type="PANTHER" id="PTHR31300">
    <property type="entry name" value="LIPASE"/>
    <property type="match status" value="1"/>
</dbReference>
<keyword evidence="2" id="KW-1185">Reference proteome</keyword>